<sequence length="391" mass="44288">MKIIHFTVNLSNPNCGSLIVELIFSTNRLHALVTEQYDPFGPTKKSPVNVAVFLVNFIKIYKALFQLFTNGVGTFFPPRATSKKNFPYIKELNLMGVIMRGLSILSLLLTILTYTLLKKTRKGIATKILVSLGVSLICLWLVLYVAETRCNSQKECWIYNALRYYFVMVSLMWNAVEAQNMYRMLVVVYYRPVDHFVLVSSCIAWGLPILMVLLVLTVDAAAFDGIYLKCSFRCGLKMNTLYYAWLSPMLIIIFHNSLIYLMVVGILFKDSTNRQNDEERKNTKSRLAGALILLVLLGVPWILSAFGAIKNEDSDSVEIFKGIIGVLLVTFISLQGLFIFLFHCACNESVRREWRSFLICTNQTISSYLTVKNSVSTTTNTRAINFISAGQ</sequence>
<evidence type="ECO:0000313" key="9">
    <source>
        <dbReference type="Proteomes" id="UP000015101"/>
    </source>
</evidence>
<dbReference type="InterPro" id="IPR017983">
    <property type="entry name" value="GPCR_2_secretin-like_CS"/>
</dbReference>
<evidence type="ECO:0000259" key="6">
    <source>
        <dbReference type="PROSITE" id="PS50261"/>
    </source>
</evidence>
<dbReference type="RefSeq" id="XP_009024407.1">
    <property type="nucleotide sequence ID" value="XM_009026159.1"/>
</dbReference>
<dbReference type="PROSITE" id="PS50261">
    <property type="entry name" value="G_PROTEIN_RECEP_F2_4"/>
    <property type="match status" value="1"/>
</dbReference>
<evidence type="ECO:0000256" key="2">
    <source>
        <dbReference type="ARBA" id="ARBA00022692"/>
    </source>
</evidence>
<dbReference type="EMBL" id="KB097336">
    <property type="protein sequence ID" value="ESN97588.1"/>
    <property type="molecule type" value="Genomic_DNA"/>
</dbReference>
<keyword evidence="9" id="KW-1185">Reference proteome</keyword>
<evidence type="ECO:0000256" key="1">
    <source>
        <dbReference type="ARBA" id="ARBA00004141"/>
    </source>
</evidence>
<keyword evidence="3 5" id="KW-1133">Transmembrane helix</keyword>
<dbReference type="AlphaFoldDB" id="T1FCM4"/>
<dbReference type="Gene3D" id="1.20.1070.10">
    <property type="entry name" value="Rhodopsin 7-helix transmembrane proteins"/>
    <property type="match status" value="1"/>
</dbReference>
<dbReference type="EMBL" id="AMQM01006279">
    <property type="status" value="NOT_ANNOTATED_CDS"/>
    <property type="molecule type" value="Genomic_DNA"/>
</dbReference>
<keyword evidence="4 5" id="KW-0472">Membrane</keyword>
<feature type="transmembrane region" description="Helical" evidence="5">
    <location>
        <begin position="157"/>
        <end position="176"/>
    </location>
</feature>
<dbReference type="InParanoid" id="T1FCM4"/>
<evidence type="ECO:0000256" key="3">
    <source>
        <dbReference type="ARBA" id="ARBA00022989"/>
    </source>
</evidence>
<dbReference type="Pfam" id="PF00002">
    <property type="entry name" value="7tm_2"/>
    <property type="match status" value="1"/>
</dbReference>
<evidence type="ECO:0000256" key="5">
    <source>
        <dbReference type="SAM" id="Phobius"/>
    </source>
</evidence>
<dbReference type="CDD" id="cd15040">
    <property type="entry name" value="7tmB2_Adhesion"/>
    <property type="match status" value="1"/>
</dbReference>
<feature type="transmembrane region" description="Helical" evidence="5">
    <location>
        <begin position="124"/>
        <end position="145"/>
    </location>
</feature>
<dbReference type="EnsemblMetazoa" id="HelroT178025">
    <property type="protein sequence ID" value="HelroP178025"/>
    <property type="gene ID" value="HelroG178025"/>
</dbReference>
<reference evidence="7 9" key="2">
    <citation type="journal article" date="2013" name="Nature">
        <title>Insights into bilaterian evolution from three spiralian genomes.</title>
        <authorList>
            <person name="Simakov O."/>
            <person name="Marletaz F."/>
            <person name="Cho S.J."/>
            <person name="Edsinger-Gonzales E."/>
            <person name="Havlak P."/>
            <person name="Hellsten U."/>
            <person name="Kuo D.H."/>
            <person name="Larsson T."/>
            <person name="Lv J."/>
            <person name="Arendt D."/>
            <person name="Savage R."/>
            <person name="Osoegawa K."/>
            <person name="de Jong P."/>
            <person name="Grimwood J."/>
            <person name="Chapman J.A."/>
            <person name="Shapiro H."/>
            <person name="Aerts A."/>
            <person name="Otillar R.P."/>
            <person name="Terry A.Y."/>
            <person name="Boore J.L."/>
            <person name="Grigoriev I.V."/>
            <person name="Lindberg D.R."/>
            <person name="Seaver E.C."/>
            <person name="Weisblat D.A."/>
            <person name="Putnam N.H."/>
            <person name="Rokhsar D.S."/>
        </authorList>
    </citation>
    <scope>NUCLEOTIDE SEQUENCE</scope>
</reference>
<dbReference type="Proteomes" id="UP000015101">
    <property type="component" value="Unassembled WGS sequence"/>
</dbReference>
<dbReference type="PANTHER" id="PTHR45692">
    <property type="entry name" value="G_PROTEIN_RECEP_F2_4 DOMAIN-CONTAINING PROTEIN"/>
    <property type="match status" value="1"/>
</dbReference>
<dbReference type="OrthoDB" id="5961629at2759"/>
<feature type="domain" description="G-protein coupled receptors family 2 profile 2" evidence="6">
    <location>
        <begin position="92"/>
        <end position="347"/>
    </location>
</feature>
<comment type="subcellular location">
    <subcellularLocation>
        <location evidence="1">Membrane</location>
        <topology evidence="1">Multi-pass membrane protein</topology>
    </subcellularLocation>
</comment>
<dbReference type="PANTHER" id="PTHR45692:SF1">
    <property type="entry name" value="G-PROTEIN COUPLED RECEPTORS FAMILY 2 PROFILE 2 DOMAIN-CONTAINING PROTEIN"/>
    <property type="match status" value="1"/>
</dbReference>
<dbReference type="CTD" id="20206573"/>
<dbReference type="OMA" id="CACNESV"/>
<reference evidence="9" key="1">
    <citation type="submission" date="2012-12" db="EMBL/GenBank/DDBJ databases">
        <authorList>
            <person name="Hellsten U."/>
            <person name="Grimwood J."/>
            <person name="Chapman J.A."/>
            <person name="Shapiro H."/>
            <person name="Aerts A."/>
            <person name="Otillar R.P."/>
            <person name="Terry A.Y."/>
            <person name="Boore J.L."/>
            <person name="Simakov O."/>
            <person name="Marletaz F."/>
            <person name="Cho S.-J."/>
            <person name="Edsinger-Gonzales E."/>
            <person name="Havlak P."/>
            <person name="Kuo D.-H."/>
            <person name="Larsson T."/>
            <person name="Lv J."/>
            <person name="Arendt D."/>
            <person name="Savage R."/>
            <person name="Osoegawa K."/>
            <person name="de Jong P."/>
            <person name="Lindberg D.R."/>
            <person name="Seaver E.C."/>
            <person name="Weisblat D.A."/>
            <person name="Putnam N.H."/>
            <person name="Grigoriev I.V."/>
            <person name="Rokhsar D.S."/>
        </authorList>
    </citation>
    <scope>NUCLEOTIDE SEQUENCE</scope>
</reference>
<dbReference type="GO" id="GO:0004930">
    <property type="term" value="F:G protein-coupled receptor activity"/>
    <property type="evidence" value="ECO:0007669"/>
    <property type="project" value="InterPro"/>
</dbReference>
<accession>T1FCM4</accession>
<name>T1FCM4_HELRO</name>
<dbReference type="SUPFAM" id="SSF81321">
    <property type="entry name" value="Family A G protein-coupled receptor-like"/>
    <property type="match status" value="1"/>
</dbReference>
<evidence type="ECO:0000313" key="7">
    <source>
        <dbReference type="EMBL" id="ESN97588.1"/>
    </source>
</evidence>
<dbReference type="PROSITE" id="PS00650">
    <property type="entry name" value="G_PROTEIN_RECEP_F2_2"/>
    <property type="match status" value="1"/>
</dbReference>
<keyword evidence="2 5" id="KW-0812">Transmembrane</keyword>
<dbReference type="GeneID" id="20206573"/>
<dbReference type="HOGENOM" id="CLU_706524_0_0_1"/>
<protein>
    <recommendedName>
        <fullName evidence="6">G-protein coupled receptors family 2 profile 2 domain-containing protein</fullName>
    </recommendedName>
</protein>
<dbReference type="eggNOG" id="KOG4193">
    <property type="taxonomic scope" value="Eukaryota"/>
</dbReference>
<feature type="transmembrane region" description="Helical" evidence="5">
    <location>
        <begin position="196"/>
        <end position="222"/>
    </location>
</feature>
<evidence type="ECO:0000313" key="8">
    <source>
        <dbReference type="EnsemblMetazoa" id="HelroP178025"/>
    </source>
</evidence>
<dbReference type="InterPro" id="IPR000832">
    <property type="entry name" value="GPCR_2_secretin-like"/>
</dbReference>
<dbReference type="GO" id="GO:0007166">
    <property type="term" value="P:cell surface receptor signaling pathway"/>
    <property type="evidence" value="ECO:0007669"/>
    <property type="project" value="InterPro"/>
</dbReference>
<feature type="transmembrane region" description="Helical" evidence="5">
    <location>
        <begin position="287"/>
        <end position="307"/>
    </location>
</feature>
<feature type="transmembrane region" description="Helical" evidence="5">
    <location>
        <begin position="319"/>
        <end position="342"/>
    </location>
</feature>
<dbReference type="PRINTS" id="PR00249">
    <property type="entry name" value="GPCRSECRETIN"/>
</dbReference>
<feature type="transmembrane region" description="Helical" evidence="5">
    <location>
        <begin position="97"/>
        <end position="117"/>
    </location>
</feature>
<evidence type="ECO:0000256" key="4">
    <source>
        <dbReference type="ARBA" id="ARBA00023136"/>
    </source>
</evidence>
<dbReference type="GO" id="GO:0016020">
    <property type="term" value="C:membrane"/>
    <property type="evidence" value="ECO:0007669"/>
    <property type="project" value="UniProtKB-SubCell"/>
</dbReference>
<proteinExistence type="predicted"/>
<reference evidence="8" key="3">
    <citation type="submission" date="2015-06" db="UniProtKB">
        <authorList>
            <consortium name="EnsemblMetazoa"/>
        </authorList>
    </citation>
    <scope>IDENTIFICATION</scope>
</reference>
<gene>
    <name evidence="8" type="primary">20206573</name>
    <name evidence="7" type="ORF">HELRODRAFT_178025</name>
</gene>
<organism evidence="8 9">
    <name type="scientific">Helobdella robusta</name>
    <name type="common">Californian leech</name>
    <dbReference type="NCBI Taxonomy" id="6412"/>
    <lineage>
        <taxon>Eukaryota</taxon>
        <taxon>Metazoa</taxon>
        <taxon>Spiralia</taxon>
        <taxon>Lophotrochozoa</taxon>
        <taxon>Annelida</taxon>
        <taxon>Clitellata</taxon>
        <taxon>Hirudinea</taxon>
        <taxon>Rhynchobdellida</taxon>
        <taxon>Glossiphoniidae</taxon>
        <taxon>Helobdella</taxon>
    </lineage>
</organism>
<dbReference type="KEGG" id="hro:HELRODRAFT_178025"/>
<feature type="transmembrane region" description="Helical" evidence="5">
    <location>
        <begin position="242"/>
        <end position="267"/>
    </location>
</feature>
<dbReference type="InterPro" id="IPR017981">
    <property type="entry name" value="GPCR_2-like_7TM"/>
</dbReference>